<keyword evidence="2 5" id="KW-0238">DNA-binding</keyword>
<evidence type="ECO:0000256" key="2">
    <source>
        <dbReference type="ARBA" id="ARBA00023125"/>
    </source>
</evidence>
<evidence type="ECO:0000256" key="3">
    <source>
        <dbReference type="ARBA" id="ARBA00023155"/>
    </source>
</evidence>
<dbReference type="SUPFAM" id="SSF47413">
    <property type="entry name" value="lambda repressor-like DNA-binding domains"/>
    <property type="match status" value="1"/>
</dbReference>
<dbReference type="Pfam" id="PF00046">
    <property type="entry name" value="Homeodomain"/>
    <property type="match status" value="1"/>
</dbReference>
<organism evidence="11 12">
    <name type="scientific">Bombyx mandarina</name>
    <name type="common">Wild silk moth</name>
    <name type="synonym">Wild silkworm</name>
    <dbReference type="NCBI Taxonomy" id="7092"/>
    <lineage>
        <taxon>Eukaryota</taxon>
        <taxon>Metazoa</taxon>
        <taxon>Ecdysozoa</taxon>
        <taxon>Arthropoda</taxon>
        <taxon>Hexapoda</taxon>
        <taxon>Insecta</taxon>
        <taxon>Pterygota</taxon>
        <taxon>Neoptera</taxon>
        <taxon>Endopterygota</taxon>
        <taxon>Lepidoptera</taxon>
        <taxon>Glossata</taxon>
        <taxon>Ditrysia</taxon>
        <taxon>Bombycoidea</taxon>
        <taxon>Bombycidae</taxon>
        <taxon>Bombycinae</taxon>
        <taxon>Bombyx</taxon>
    </lineage>
</organism>
<evidence type="ECO:0000256" key="8">
    <source>
        <dbReference type="SAM" id="MobiDB-lite"/>
    </source>
</evidence>
<feature type="region of interest" description="Disordered" evidence="8">
    <location>
        <begin position="24"/>
        <end position="61"/>
    </location>
</feature>
<feature type="region of interest" description="Disordered" evidence="8">
    <location>
        <begin position="233"/>
        <end position="291"/>
    </location>
</feature>
<dbReference type="KEGG" id="bman:114240544"/>
<dbReference type="InterPro" id="IPR017970">
    <property type="entry name" value="Homeobox_CS"/>
</dbReference>
<dbReference type="PANTHER" id="PTHR11636:SF76">
    <property type="entry name" value="PROTEIN NUBBIN"/>
    <property type="match status" value="1"/>
</dbReference>
<evidence type="ECO:0000256" key="6">
    <source>
        <dbReference type="RuleBase" id="RU000682"/>
    </source>
</evidence>
<dbReference type="PROSITE" id="PS00035">
    <property type="entry name" value="POU_1"/>
    <property type="match status" value="1"/>
</dbReference>
<dbReference type="InterPro" id="IPR010982">
    <property type="entry name" value="Lambda_DNA-bd_dom_sf"/>
</dbReference>
<dbReference type="PROSITE" id="PS00027">
    <property type="entry name" value="HOMEOBOX_1"/>
    <property type="match status" value="1"/>
</dbReference>
<dbReference type="PRINTS" id="PR00028">
    <property type="entry name" value="POUDOMAIN"/>
</dbReference>
<dbReference type="PROSITE" id="PS50071">
    <property type="entry name" value="HOMEOBOX_2"/>
    <property type="match status" value="1"/>
</dbReference>
<dbReference type="SMART" id="SM00352">
    <property type="entry name" value="POU"/>
    <property type="match status" value="1"/>
</dbReference>
<keyword evidence="4 5" id="KW-0539">Nucleus</keyword>
<comment type="similarity">
    <text evidence="7">Belongs to the POU transcription factor family.</text>
</comment>
<comment type="subcellular location">
    <subcellularLocation>
        <location evidence="1 5 6">Nucleus</location>
    </subcellularLocation>
</comment>
<dbReference type="GO" id="GO:0005634">
    <property type="term" value="C:nucleus"/>
    <property type="evidence" value="ECO:0007669"/>
    <property type="project" value="UniProtKB-SubCell"/>
</dbReference>
<dbReference type="InterPro" id="IPR009057">
    <property type="entry name" value="Homeodomain-like_sf"/>
</dbReference>
<evidence type="ECO:0000259" key="10">
    <source>
        <dbReference type="PROSITE" id="PS51179"/>
    </source>
</evidence>
<dbReference type="RefSeq" id="XP_028026932.1">
    <property type="nucleotide sequence ID" value="XM_028171131.1"/>
</dbReference>
<dbReference type="PROSITE" id="PS00465">
    <property type="entry name" value="POU_2"/>
    <property type="match status" value="1"/>
</dbReference>
<dbReference type="Proteomes" id="UP000504629">
    <property type="component" value="Unplaced"/>
</dbReference>
<dbReference type="GO" id="GO:0001228">
    <property type="term" value="F:DNA-binding transcription activator activity, RNA polymerase II-specific"/>
    <property type="evidence" value="ECO:0007669"/>
    <property type="project" value="UniProtKB-ARBA"/>
</dbReference>
<evidence type="ECO:0000256" key="7">
    <source>
        <dbReference type="RuleBase" id="RU361194"/>
    </source>
</evidence>
<feature type="compositionally biased region" description="Basic residues" evidence="8">
    <location>
        <begin position="271"/>
        <end position="286"/>
    </location>
</feature>
<dbReference type="PANTHER" id="PTHR11636">
    <property type="entry name" value="POU DOMAIN"/>
    <property type="match status" value="1"/>
</dbReference>
<dbReference type="PROSITE" id="PS51179">
    <property type="entry name" value="POU_3"/>
    <property type="match status" value="1"/>
</dbReference>
<dbReference type="Pfam" id="PF00157">
    <property type="entry name" value="Pou"/>
    <property type="match status" value="1"/>
</dbReference>
<dbReference type="InterPro" id="IPR013847">
    <property type="entry name" value="POU"/>
</dbReference>
<dbReference type="Gene3D" id="1.10.10.60">
    <property type="entry name" value="Homeodomain-like"/>
    <property type="match status" value="1"/>
</dbReference>
<feature type="domain" description="Homeobox" evidence="9">
    <location>
        <begin position="393"/>
        <end position="453"/>
    </location>
</feature>
<keyword evidence="3 5" id="KW-0371">Homeobox</keyword>
<feature type="domain" description="POU-specific" evidence="10">
    <location>
        <begin position="294"/>
        <end position="368"/>
    </location>
</feature>
<feature type="compositionally biased region" description="Basic and acidic residues" evidence="8">
    <location>
        <begin position="41"/>
        <end position="52"/>
    </location>
</feature>
<keyword evidence="11" id="KW-1185">Reference proteome</keyword>
<dbReference type="GO" id="GO:0048699">
    <property type="term" value="P:generation of neurons"/>
    <property type="evidence" value="ECO:0007669"/>
    <property type="project" value="UniProtKB-ARBA"/>
</dbReference>
<proteinExistence type="inferred from homology"/>
<name>A0A6J2JCV5_BOMMA</name>
<reference evidence="12" key="1">
    <citation type="submission" date="2025-08" db="UniProtKB">
        <authorList>
            <consortium name="RefSeq"/>
        </authorList>
    </citation>
    <scope>IDENTIFICATION</scope>
    <source>
        <tissue evidence="12">Silk gland</tissue>
    </source>
</reference>
<feature type="DNA-binding region" description="Homeobox" evidence="5">
    <location>
        <begin position="395"/>
        <end position="454"/>
    </location>
</feature>
<evidence type="ECO:0000256" key="5">
    <source>
        <dbReference type="PROSITE-ProRule" id="PRU00108"/>
    </source>
</evidence>
<dbReference type="Gene3D" id="1.10.260.40">
    <property type="entry name" value="lambda repressor-like DNA-binding domains"/>
    <property type="match status" value="1"/>
</dbReference>
<protein>
    <recommendedName>
        <fullName evidence="7">POU domain protein</fullName>
    </recommendedName>
</protein>
<evidence type="ECO:0000256" key="4">
    <source>
        <dbReference type="ARBA" id="ARBA00023242"/>
    </source>
</evidence>
<dbReference type="AlphaFoldDB" id="A0A6J2JCV5"/>
<dbReference type="SMART" id="SM00389">
    <property type="entry name" value="HOX"/>
    <property type="match status" value="1"/>
</dbReference>
<dbReference type="FunFam" id="1.10.260.40:FF:000001">
    <property type="entry name" value="POU domain protein"/>
    <property type="match status" value="1"/>
</dbReference>
<dbReference type="GO" id="GO:0000978">
    <property type="term" value="F:RNA polymerase II cis-regulatory region sequence-specific DNA binding"/>
    <property type="evidence" value="ECO:0007669"/>
    <property type="project" value="TreeGrafter"/>
</dbReference>
<dbReference type="GeneID" id="114240544"/>
<dbReference type="InterPro" id="IPR000327">
    <property type="entry name" value="POU_dom"/>
</dbReference>
<evidence type="ECO:0000313" key="11">
    <source>
        <dbReference type="Proteomes" id="UP000504629"/>
    </source>
</evidence>
<evidence type="ECO:0000256" key="1">
    <source>
        <dbReference type="ARBA" id="ARBA00004123"/>
    </source>
</evidence>
<sequence>MDGRMPVFVRDSNPNTTFLKCAAEPRASAGSSPPLSHGRARWADARTGETARPKNGGRGRAMPALALRDQPLDCSMRLRDLPAWPPRQPRDHHHHVSGRADVTSFFNTQMVFDLKEESGELIKSPSPPPSHDGSASGEGEISGDERPPSPPRAPSAPLPHPAHPAHPAHPGPPHSAASAAAAVLSAAGAGGALAQLQHLLLTQHGAHSLLLHTQVQQAVAQAAAQQLQQLQARASVVPQPTTEGRSPSPRRTPPGAGAFLTPHTPGSGRARSPHTHTPLHAHAHKPRALEPAVDDTADLEELEHFAKTFKQRRIKLGFTQGDVGLAMGKLYGNDFSQTTISRFEALNLSFKNMCKLKPLLQKWLEDADSSLAGGGGVAGAGAGLGAGLAEAVGRRRKKRTSIESGVRVALEKAFLHNPKPTSEEIAALADSLCMEKEVVRVWFCNRRQKEKRINPPTGEGGAGLLPALAHAHSHALHAHAHAQAHAHAHAHALQPLALLGRALPAPRD</sequence>
<dbReference type="InterPro" id="IPR050255">
    <property type="entry name" value="POU_domain_TF"/>
</dbReference>
<evidence type="ECO:0000313" key="12">
    <source>
        <dbReference type="RefSeq" id="XP_028026932.1"/>
    </source>
</evidence>
<accession>A0A6J2JCV5</accession>
<dbReference type="OrthoDB" id="6358449at2759"/>
<dbReference type="GO" id="GO:0048468">
    <property type="term" value="P:cell development"/>
    <property type="evidence" value="ECO:0007669"/>
    <property type="project" value="UniProtKB-ARBA"/>
</dbReference>
<feature type="compositionally biased region" description="Pro residues" evidence="8">
    <location>
        <begin position="148"/>
        <end position="173"/>
    </location>
</feature>
<feature type="region of interest" description="Disordered" evidence="8">
    <location>
        <begin position="117"/>
        <end position="179"/>
    </location>
</feature>
<dbReference type="InterPro" id="IPR001356">
    <property type="entry name" value="HD"/>
</dbReference>
<dbReference type="SUPFAM" id="SSF46689">
    <property type="entry name" value="Homeodomain-like"/>
    <property type="match status" value="1"/>
</dbReference>
<evidence type="ECO:0000259" key="9">
    <source>
        <dbReference type="PROSITE" id="PS50071"/>
    </source>
</evidence>
<feature type="compositionally biased region" description="Low complexity" evidence="8">
    <location>
        <begin position="240"/>
        <end position="258"/>
    </location>
</feature>
<dbReference type="CDD" id="cd00086">
    <property type="entry name" value="homeodomain"/>
    <property type="match status" value="1"/>
</dbReference>
<keyword evidence="7" id="KW-0804">Transcription</keyword>
<gene>
    <name evidence="12" type="primary">LOC114240544</name>
</gene>